<dbReference type="RefSeq" id="WP_013843183.1">
    <property type="nucleotide sequence ID" value="NC_015589.1"/>
</dbReference>
<gene>
    <name evidence="1" type="ordered locus">Desru_3231</name>
</gene>
<dbReference type="EMBL" id="CP002780">
    <property type="protein sequence ID" value="AEG61437.1"/>
    <property type="molecule type" value="Genomic_DNA"/>
</dbReference>
<evidence type="ECO:0000313" key="2">
    <source>
        <dbReference type="Proteomes" id="UP000009234"/>
    </source>
</evidence>
<reference evidence="2" key="1">
    <citation type="submission" date="2011-05" db="EMBL/GenBank/DDBJ databases">
        <title>Complete sequence of Desulfotomaculum ruminis DSM 2154.</title>
        <authorList>
            <person name="Lucas S."/>
            <person name="Copeland A."/>
            <person name="Lapidus A."/>
            <person name="Cheng J.-F."/>
            <person name="Goodwin L."/>
            <person name="Pitluck S."/>
            <person name="Lu M."/>
            <person name="Detter J.C."/>
            <person name="Han C."/>
            <person name="Tapia R."/>
            <person name="Land M."/>
            <person name="Hauser L."/>
            <person name="Kyrpides N."/>
            <person name="Ivanova N."/>
            <person name="Mikhailova N."/>
            <person name="Pagani I."/>
            <person name="Stams A.J.M."/>
            <person name="Plugge C.M."/>
            <person name="Muyzer G."/>
            <person name="Kuever J."/>
            <person name="Parshina S.N."/>
            <person name="Ivanova A.E."/>
            <person name="Nazina T.N."/>
            <person name="Brambilla E."/>
            <person name="Spring S."/>
            <person name="Klenk H.-P."/>
            <person name="Woyke T."/>
        </authorList>
    </citation>
    <scope>NUCLEOTIDE SEQUENCE [LARGE SCALE GENOMIC DNA]</scope>
    <source>
        <strain evidence="2">ATCC 23193 / DSM 2154 / NCIB 8452 / DL</strain>
    </source>
</reference>
<protein>
    <submittedName>
        <fullName evidence="1">Uncharacterized protein</fullName>
    </submittedName>
</protein>
<name>F6DVH7_DESRL</name>
<evidence type="ECO:0000313" key="1">
    <source>
        <dbReference type="EMBL" id="AEG61437.1"/>
    </source>
</evidence>
<dbReference type="Proteomes" id="UP000009234">
    <property type="component" value="Chromosome"/>
</dbReference>
<dbReference type="KEGG" id="dru:Desru_3231"/>
<proteinExistence type="predicted"/>
<dbReference type="OrthoDB" id="9896193at2"/>
<accession>F6DVH7</accession>
<dbReference type="HOGENOM" id="CLU_2952960_0_0_9"/>
<dbReference type="AlphaFoldDB" id="F6DVH7"/>
<keyword evidence="2" id="KW-1185">Reference proteome</keyword>
<dbReference type="STRING" id="696281.Desru_3231"/>
<sequence length="59" mass="6752">MTKLLSDFLYSATAGRVSLSSRYKACRQCRYLSKDCKNNPHCQTRSQAEGVVWHLGEQK</sequence>
<reference evidence="1 2" key="2">
    <citation type="journal article" date="2012" name="Stand. Genomic Sci.">
        <title>Complete genome sequence of the sulfate-reducing firmicute Desulfotomaculum ruminis type strain (DL(T)).</title>
        <authorList>
            <person name="Spring S."/>
            <person name="Visser M."/>
            <person name="Lu M."/>
            <person name="Copeland A."/>
            <person name="Lapidus A."/>
            <person name="Lucas S."/>
            <person name="Cheng J.F."/>
            <person name="Han C."/>
            <person name="Tapia R."/>
            <person name="Goodwin L.A."/>
            <person name="Pitluck S."/>
            <person name="Ivanova N."/>
            <person name="Land M."/>
            <person name="Hauser L."/>
            <person name="Larimer F."/>
            <person name="Rohde M."/>
            <person name="Goker M."/>
            <person name="Detter J.C."/>
            <person name="Kyrpides N.C."/>
            <person name="Woyke T."/>
            <person name="Schaap P.J."/>
            <person name="Plugge C.M."/>
            <person name="Muyzer G."/>
            <person name="Kuever J."/>
            <person name="Pereira I.A."/>
            <person name="Parshina S.N."/>
            <person name="Bernier-Latmani R."/>
            <person name="Stams A.J."/>
            <person name="Klenk H.P."/>
        </authorList>
    </citation>
    <scope>NUCLEOTIDE SEQUENCE [LARGE SCALE GENOMIC DNA]</scope>
    <source>
        <strain evidence="2">ATCC 23193 / DSM 2154 / NCIB 8452 / DL</strain>
    </source>
</reference>
<organism evidence="1 2">
    <name type="scientific">Desulforamulus ruminis (strain ATCC 23193 / DSM 2154 / NCIMB 8452 / DL)</name>
    <name type="common">Desulfotomaculum ruminis</name>
    <dbReference type="NCBI Taxonomy" id="696281"/>
    <lineage>
        <taxon>Bacteria</taxon>
        <taxon>Bacillati</taxon>
        <taxon>Bacillota</taxon>
        <taxon>Clostridia</taxon>
        <taxon>Eubacteriales</taxon>
        <taxon>Peptococcaceae</taxon>
        <taxon>Desulforamulus</taxon>
    </lineage>
</organism>